<protein>
    <submittedName>
        <fullName evidence="1">Uncharacterized protein</fullName>
    </submittedName>
</protein>
<comment type="caution">
    <text evidence="1">The sequence shown here is derived from an EMBL/GenBank/DDBJ whole genome shotgun (WGS) entry which is preliminary data.</text>
</comment>
<organism evidence="1 2">
    <name type="scientific">Hominisplanchenecus murintestinalis</name>
    <dbReference type="NCBI Taxonomy" id="2941517"/>
    <lineage>
        <taxon>Bacteria</taxon>
        <taxon>Bacillati</taxon>
        <taxon>Bacillota</taxon>
        <taxon>Clostridia</taxon>
        <taxon>Lachnospirales</taxon>
        <taxon>Lachnospiraceae</taxon>
        <taxon>Hominisplanchenecus</taxon>
    </lineage>
</organism>
<keyword evidence="2" id="KW-1185">Reference proteome</keyword>
<dbReference type="EMBL" id="SRZB01000001">
    <property type="protein sequence ID" value="TGY00846.1"/>
    <property type="molecule type" value="Genomic_DNA"/>
</dbReference>
<reference evidence="1" key="1">
    <citation type="submission" date="2019-04" db="EMBL/GenBank/DDBJ databases">
        <title>Microbes associate with the intestines of laboratory mice.</title>
        <authorList>
            <person name="Navarre W."/>
            <person name="Wong E."/>
            <person name="Huang K."/>
            <person name="Tropini C."/>
            <person name="Ng K."/>
            <person name="Yu B."/>
        </authorList>
    </citation>
    <scope>NUCLEOTIDE SEQUENCE</scope>
    <source>
        <strain evidence="1">NM72_1-8</strain>
    </source>
</reference>
<name>A0AC61R446_9FIRM</name>
<proteinExistence type="predicted"/>
<accession>A0AC61R446</accession>
<evidence type="ECO:0000313" key="1">
    <source>
        <dbReference type="EMBL" id="TGY00846.1"/>
    </source>
</evidence>
<evidence type="ECO:0000313" key="2">
    <source>
        <dbReference type="Proteomes" id="UP000307720"/>
    </source>
</evidence>
<sequence>MVKIYLLPADEGNFIWLRYGKGEKYANIIVDGGTKSSGKEYAEVIENIAERGEKVEALVLPHIDYDLKLRTLISAYAP</sequence>
<gene>
    <name evidence="1" type="ORF">E5357_01360</name>
</gene>
<dbReference type="Proteomes" id="UP000307720">
    <property type="component" value="Unassembled WGS sequence"/>
</dbReference>